<name>A0A6H5GM83_9HEMI</name>
<dbReference type="AlphaFoldDB" id="A0A6H5GM83"/>
<reference evidence="1 2" key="1">
    <citation type="submission" date="2020-02" db="EMBL/GenBank/DDBJ databases">
        <authorList>
            <person name="Ferguson B K."/>
        </authorList>
    </citation>
    <scope>NUCLEOTIDE SEQUENCE [LARGE SCALE GENOMIC DNA]</scope>
</reference>
<evidence type="ECO:0000313" key="1">
    <source>
        <dbReference type="EMBL" id="CAB0004906.1"/>
    </source>
</evidence>
<proteinExistence type="predicted"/>
<evidence type="ECO:0008006" key="3">
    <source>
        <dbReference type="Google" id="ProtNLM"/>
    </source>
</evidence>
<dbReference type="PANTHER" id="PTHR11439:SF440">
    <property type="entry name" value="INTEGRASE CATALYTIC DOMAIN-CONTAINING PROTEIN"/>
    <property type="match status" value="1"/>
</dbReference>
<gene>
    <name evidence="1" type="ORF">NTEN_LOCUS10383</name>
</gene>
<dbReference type="EMBL" id="CADCXU010015536">
    <property type="protein sequence ID" value="CAB0004906.1"/>
    <property type="molecule type" value="Genomic_DNA"/>
</dbReference>
<organism evidence="1 2">
    <name type="scientific">Nesidiocoris tenuis</name>
    <dbReference type="NCBI Taxonomy" id="355587"/>
    <lineage>
        <taxon>Eukaryota</taxon>
        <taxon>Metazoa</taxon>
        <taxon>Ecdysozoa</taxon>
        <taxon>Arthropoda</taxon>
        <taxon>Hexapoda</taxon>
        <taxon>Insecta</taxon>
        <taxon>Pterygota</taxon>
        <taxon>Neoptera</taxon>
        <taxon>Paraneoptera</taxon>
        <taxon>Hemiptera</taxon>
        <taxon>Heteroptera</taxon>
        <taxon>Panheteroptera</taxon>
        <taxon>Cimicomorpha</taxon>
        <taxon>Miridae</taxon>
        <taxon>Dicyphina</taxon>
        <taxon>Nesidiocoris</taxon>
    </lineage>
</organism>
<keyword evidence="2" id="KW-1185">Reference proteome</keyword>
<dbReference type="OrthoDB" id="413361at2759"/>
<sequence>MENCKSIRSPMEINLRLEKPSDGNLPDVPYQSLIGSLMYLATSTRPDIAFSVSYLSQFNACYRNEHWNAAKRVLRYLSGTKKLRLTFTKRAERARYVHGAIRPRRGGGATNTRAGGMPLCARYLRGAIRHWRGGGAHNTRAGGMPLNVSYVHGAAQQRQEGAEVPVVL</sequence>
<dbReference type="Proteomes" id="UP000479000">
    <property type="component" value="Unassembled WGS sequence"/>
</dbReference>
<accession>A0A6H5GM83</accession>
<evidence type="ECO:0000313" key="2">
    <source>
        <dbReference type="Proteomes" id="UP000479000"/>
    </source>
</evidence>
<protein>
    <recommendedName>
        <fullName evidence="3">Reverse transcriptase Ty1/copia-type domain-containing protein</fullName>
    </recommendedName>
</protein>
<dbReference type="PANTHER" id="PTHR11439">
    <property type="entry name" value="GAG-POL-RELATED RETROTRANSPOSON"/>
    <property type="match status" value="1"/>
</dbReference>
<feature type="non-terminal residue" evidence="1">
    <location>
        <position position="168"/>
    </location>
</feature>